<evidence type="ECO:0000256" key="1">
    <source>
        <dbReference type="ARBA" id="ARBA00009580"/>
    </source>
</evidence>
<dbReference type="Pfam" id="PF13350">
    <property type="entry name" value="Y_phosphatase3"/>
    <property type="match status" value="1"/>
</dbReference>
<evidence type="ECO:0000313" key="3">
    <source>
        <dbReference type="EMBL" id="MEE2061986.1"/>
    </source>
</evidence>
<proteinExistence type="inferred from homology"/>
<evidence type="ECO:0000256" key="2">
    <source>
        <dbReference type="SAM" id="SignalP"/>
    </source>
</evidence>
<dbReference type="InterPro" id="IPR016130">
    <property type="entry name" value="Tyr_Pase_AS"/>
</dbReference>
<organism evidence="3 4">
    <name type="scientific">Rhodococcus artemisiae</name>
    <dbReference type="NCBI Taxonomy" id="714159"/>
    <lineage>
        <taxon>Bacteria</taxon>
        <taxon>Bacillati</taxon>
        <taxon>Actinomycetota</taxon>
        <taxon>Actinomycetes</taxon>
        <taxon>Mycobacteriales</taxon>
        <taxon>Nocardiaceae</taxon>
        <taxon>Rhodococcus</taxon>
    </lineage>
</organism>
<dbReference type="Proteomes" id="UP001336020">
    <property type="component" value="Unassembled WGS sequence"/>
</dbReference>
<sequence length="304" mass="32345">MLRHRPVIAAVVLAVALSPTVGLAGLAHAQPPAPLVPNIDTGSSALLGPHLPHGDAPRLTSVPNFRDVAGTGAGYVGAEGARMAKGVFYRADAIVPDDADLATLDALRLEAIYDLRTDEEVGEKPNRLPVGVDYVRIPILSGNLYEMVDQIGSPEDARNMMREINRAFVTGDVERAAFRDLLTGLATTEGAQVFHCTAGKDRTGWASMLLQSVAGVDDATIMSDYLLTNEYNKEWAAKTRASIAATQGEDVAQLFEPLLGVEDSYLQAGIDELESRYGSVADYLTDGLGLSPDTLAALKDKLLA</sequence>
<dbReference type="Gene3D" id="3.90.190.10">
    <property type="entry name" value="Protein tyrosine phosphatase superfamily"/>
    <property type="match status" value="1"/>
</dbReference>
<dbReference type="PANTHER" id="PTHR31126:SF1">
    <property type="entry name" value="TYROSINE SPECIFIC PROTEIN PHOSPHATASES DOMAIN-CONTAINING PROTEIN"/>
    <property type="match status" value="1"/>
</dbReference>
<comment type="similarity">
    <text evidence="1">Belongs to the protein-tyrosine phosphatase family.</text>
</comment>
<dbReference type="EMBL" id="JAUTXY010000025">
    <property type="protein sequence ID" value="MEE2061986.1"/>
    <property type="molecule type" value="Genomic_DNA"/>
</dbReference>
<dbReference type="EC" id="3.1.3.48" evidence="3"/>
<dbReference type="PANTHER" id="PTHR31126">
    <property type="entry name" value="TYROSINE-PROTEIN PHOSPHATASE"/>
    <property type="match status" value="1"/>
</dbReference>
<dbReference type="InterPro" id="IPR026893">
    <property type="entry name" value="Tyr/Ser_Pase_IphP-type"/>
</dbReference>
<accession>A0ABU7LK82</accession>
<feature type="signal peptide" evidence="2">
    <location>
        <begin position="1"/>
        <end position="24"/>
    </location>
</feature>
<protein>
    <submittedName>
        <fullName evidence="3">Tyrosine-protein phosphatase</fullName>
        <ecNumber evidence="3">3.1.3.48</ecNumber>
    </submittedName>
</protein>
<comment type="caution">
    <text evidence="3">The sequence shown here is derived from an EMBL/GenBank/DDBJ whole genome shotgun (WGS) entry which is preliminary data.</text>
</comment>
<keyword evidence="3" id="KW-0378">Hydrolase</keyword>
<feature type="chain" id="PRO_5046984783" evidence="2">
    <location>
        <begin position="25"/>
        <end position="304"/>
    </location>
</feature>
<dbReference type="PROSITE" id="PS00383">
    <property type="entry name" value="TYR_PHOSPHATASE_1"/>
    <property type="match status" value="1"/>
</dbReference>
<gene>
    <name evidence="3" type="ORF">Q7514_31115</name>
</gene>
<dbReference type="GO" id="GO:0004725">
    <property type="term" value="F:protein tyrosine phosphatase activity"/>
    <property type="evidence" value="ECO:0007669"/>
    <property type="project" value="UniProtKB-EC"/>
</dbReference>
<keyword evidence="2" id="KW-0732">Signal</keyword>
<dbReference type="InterPro" id="IPR029021">
    <property type="entry name" value="Prot-tyrosine_phosphatase-like"/>
</dbReference>
<dbReference type="SUPFAM" id="SSF52799">
    <property type="entry name" value="(Phosphotyrosine protein) phosphatases II"/>
    <property type="match status" value="1"/>
</dbReference>
<dbReference type="RefSeq" id="WP_330137114.1">
    <property type="nucleotide sequence ID" value="NZ_JAUTXY010000025.1"/>
</dbReference>
<evidence type="ECO:0000313" key="4">
    <source>
        <dbReference type="Proteomes" id="UP001336020"/>
    </source>
</evidence>
<name>A0ABU7LK82_9NOCA</name>
<keyword evidence="4" id="KW-1185">Reference proteome</keyword>
<reference evidence="3 4" key="1">
    <citation type="submission" date="2023-07" db="EMBL/GenBank/DDBJ databases">
        <authorList>
            <person name="Girao M."/>
            <person name="Carvalho M.F."/>
        </authorList>
    </citation>
    <scope>NUCLEOTIDE SEQUENCE [LARGE SCALE GENOMIC DNA]</scope>
    <source>
        <strain evidence="3 4">YIM65754</strain>
    </source>
</reference>